<name>A0A812ZE27_9DINO</name>
<accession>A0A812ZE27</accession>
<dbReference type="Gene3D" id="3.30.40.10">
    <property type="entry name" value="Zinc/RING finger domain, C3HC4 (zinc finger)"/>
    <property type="match status" value="1"/>
</dbReference>
<sequence>MASYAAEEVLQQYLAKYGARPRTPDQLCAFARHSGQNLTFALARRVLAATGTSASQQAGSSSGSSASASSPASPAAVDAGGWLQQYSRDYGHPPSSAQQLCAFATHRGGSLSFADARLAMGETVPPPIPESSRFPWLQDLFALNQHYRTLATMIFARLDMQQNFDIEQPVAAPTVSARLPLQDIARLMALAKPATVQEGFECSICLSTHSPCAPPKWVQLPCLHVFHRSCYRELVQYSCFNLMLNCRCPLCRLDLWEALNQAHTWNSSRTSRS</sequence>
<keyword evidence="1" id="KW-0863">Zinc-finger</keyword>
<dbReference type="SUPFAM" id="SSF57850">
    <property type="entry name" value="RING/U-box"/>
    <property type="match status" value="1"/>
</dbReference>
<feature type="domain" description="RING-type" evidence="3">
    <location>
        <begin position="202"/>
        <end position="252"/>
    </location>
</feature>
<protein>
    <submittedName>
        <fullName evidence="4">ShkE protein</fullName>
    </submittedName>
</protein>
<evidence type="ECO:0000313" key="4">
    <source>
        <dbReference type="EMBL" id="CAE7824203.1"/>
    </source>
</evidence>
<proteinExistence type="predicted"/>
<dbReference type="EMBL" id="CAJNJA010047441">
    <property type="protein sequence ID" value="CAE7824203.1"/>
    <property type="molecule type" value="Genomic_DNA"/>
</dbReference>
<evidence type="ECO:0000259" key="3">
    <source>
        <dbReference type="PROSITE" id="PS50089"/>
    </source>
</evidence>
<keyword evidence="1" id="KW-0862">Zinc</keyword>
<keyword evidence="5" id="KW-1185">Reference proteome</keyword>
<dbReference type="InterPro" id="IPR013083">
    <property type="entry name" value="Znf_RING/FYVE/PHD"/>
</dbReference>
<organism evidence="4 5">
    <name type="scientific">Symbiodinium necroappetens</name>
    <dbReference type="NCBI Taxonomy" id="1628268"/>
    <lineage>
        <taxon>Eukaryota</taxon>
        <taxon>Sar</taxon>
        <taxon>Alveolata</taxon>
        <taxon>Dinophyceae</taxon>
        <taxon>Suessiales</taxon>
        <taxon>Symbiodiniaceae</taxon>
        <taxon>Symbiodinium</taxon>
    </lineage>
</organism>
<comment type="caution">
    <text evidence="4">The sequence shown here is derived from an EMBL/GenBank/DDBJ whole genome shotgun (WGS) entry which is preliminary data.</text>
</comment>
<dbReference type="InterPro" id="IPR001841">
    <property type="entry name" value="Znf_RING"/>
</dbReference>
<evidence type="ECO:0000256" key="1">
    <source>
        <dbReference type="PROSITE-ProRule" id="PRU00175"/>
    </source>
</evidence>
<dbReference type="GO" id="GO:0008270">
    <property type="term" value="F:zinc ion binding"/>
    <property type="evidence" value="ECO:0007669"/>
    <property type="project" value="UniProtKB-KW"/>
</dbReference>
<dbReference type="OrthoDB" id="439844at2759"/>
<gene>
    <name evidence="4" type="primary">shkE</name>
    <name evidence="4" type="ORF">SNEC2469_LOCUS24566</name>
</gene>
<reference evidence="4" key="1">
    <citation type="submission" date="2021-02" db="EMBL/GenBank/DDBJ databases">
        <authorList>
            <person name="Dougan E. K."/>
            <person name="Rhodes N."/>
            <person name="Thang M."/>
            <person name="Chan C."/>
        </authorList>
    </citation>
    <scope>NUCLEOTIDE SEQUENCE</scope>
</reference>
<evidence type="ECO:0000256" key="2">
    <source>
        <dbReference type="SAM" id="MobiDB-lite"/>
    </source>
</evidence>
<evidence type="ECO:0000313" key="5">
    <source>
        <dbReference type="Proteomes" id="UP000601435"/>
    </source>
</evidence>
<dbReference type="SMART" id="SM00184">
    <property type="entry name" value="RING"/>
    <property type="match status" value="1"/>
</dbReference>
<dbReference type="Proteomes" id="UP000601435">
    <property type="component" value="Unassembled WGS sequence"/>
</dbReference>
<feature type="region of interest" description="Disordered" evidence="2">
    <location>
        <begin position="53"/>
        <end position="72"/>
    </location>
</feature>
<dbReference type="AlphaFoldDB" id="A0A812ZE27"/>
<keyword evidence="1" id="KW-0479">Metal-binding</keyword>
<dbReference type="PROSITE" id="PS50089">
    <property type="entry name" value="ZF_RING_2"/>
    <property type="match status" value="1"/>
</dbReference>